<evidence type="ECO:0000256" key="10">
    <source>
        <dbReference type="ARBA" id="ARBA00034478"/>
    </source>
</evidence>
<dbReference type="Proteomes" id="UP000238196">
    <property type="component" value="Unassembled WGS sequence"/>
</dbReference>
<evidence type="ECO:0000313" key="13">
    <source>
        <dbReference type="EMBL" id="PPC77341.1"/>
    </source>
</evidence>
<dbReference type="GO" id="GO:0005829">
    <property type="term" value="C:cytosol"/>
    <property type="evidence" value="ECO:0007669"/>
    <property type="project" value="InterPro"/>
</dbReference>
<dbReference type="OrthoDB" id="9812555at2"/>
<accession>A0A2S5KR62</accession>
<keyword evidence="9" id="KW-0486">Methionine biosynthesis</keyword>
<evidence type="ECO:0000256" key="11">
    <source>
        <dbReference type="ARBA" id="ARBA00048628"/>
    </source>
</evidence>
<proteinExistence type="inferred from homology"/>
<comment type="caution">
    <text evidence="13">The sequence shown here is derived from an EMBL/GenBank/DDBJ whole genome shotgun (WGS) entry which is preliminary data.</text>
</comment>
<comment type="pathway">
    <text evidence="10">Amino-acid biosynthesis; L-methionine biosynthesis via de novo pathway.</text>
</comment>
<evidence type="ECO:0000256" key="7">
    <source>
        <dbReference type="ARBA" id="ARBA00023002"/>
    </source>
</evidence>
<dbReference type="SUPFAM" id="SSF51730">
    <property type="entry name" value="FAD-linked oxidoreductase"/>
    <property type="match status" value="1"/>
</dbReference>
<gene>
    <name evidence="13" type="primary">metF</name>
    <name evidence="13" type="ORF">C4K68_10750</name>
</gene>
<keyword evidence="4" id="KW-0028">Amino-acid biosynthesis</keyword>
<comment type="similarity">
    <text evidence="3 12">Belongs to the methylenetetrahydrofolate reductase family.</text>
</comment>
<dbReference type="EMBL" id="PRLP01000034">
    <property type="protein sequence ID" value="PPC77341.1"/>
    <property type="molecule type" value="Genomic_DNA"/>
</dbReference>
<dbReference type="GO" id="GO:0009086">
    <property type="term" value="P:methionine biosynthetic process"/>
    <property type="evidence" value="ECO:0007669"/>
    <property type="project" value="UniProtKB-KW"/>
</dbReference>
<dbReference type="GO" id="GO:0106312">
    <property type="term" value="F:methylenetetrahydrofolate reductase (NADH) activity"/>
    <property type="evidence" value="ECO:0007669"/>
    <property type="project" value="UniProtKB-EC"/>
</dbReference>
<evidence type="ECO:0000313" key="14">
    <source>
        <dbReference type="Proteomes" id="UP000238196"/>
    </source>
</evidence>
<name>A0A2S5KR62_9PROT</name>
<comment type="catalytic activity">
    <reaction evidence="11">
        <text>(6S)-5-methyl-5,6,7,8-tetrahydrofolate + NAD(+) = (6R)-5,10-methylene-5,6,7,8-tetrahydrofolate + NADH + H(+)</text>
        <dbReference type="Rhea" id="RHEA:19821"/>
        <dbReference type="ChEBI" id="CHEBI:15378"/>
        <dbReference type="ChEBI" id="CHEBI:15636"/>
        <dbReference type="ChEBI" id="CHEBI:18608"/>
        <dbReference type="ChEBI" id="CHEBI:57540"/>
        <dbReference type="ChEBI" id="CHEBI:57945"/>
        <dbReference type="EC" id="1.5.1.54"/>
    </reaction>
    <physiologicalReaction direction="right-to-left" evidence="11">
        <dbReference type="Rhea" id="RHEA:19823"/>
    </physiologicalReaction>
</comment>
<dbReference type="InterPro" id="IPR004620">
    <property type="entry name" value="MTHF_reductase_bac"/>
</dbReference>
<keyword evidence="5 12" id="KW-0285">Flavoprotein</keyword>
<evidence type="ECO:0000256" key="6">
    <source>
        <dbReference type="ARBA" id="ARBA00022827"/>
    </source>
</evidence>
<evidence type="ECO:0000256" key="5">
    <source>
        <dbReference type="ARBA" id="ARBA00022630"/>
    </source>
</evidence>
<dbReference type="NCBIfam" id="TIGR00676">
    <property type="entry name" value="fadh2"/>
    <property type="match status" value="1"/>
</dbReference>
<evidence type="ECO:0000256" key="4">
    <source>
        <dbReference type="ARBA" id="ARBA00022605"/>
    </source>
</evidence>
<comment type="pathway">
    <text evidence="2 12">One-carbon metabolism; tetrahydrofolate interconversion.</text>
</comment>
<evidence type="ECO:0000256" key="9">
    <source>
        <dbReference type="ARBA" id="ARBA00023167"/>
    </source>
</evidence>
<keyword evidence="8" id="KW-0520">NAD</keyword>
<dbReference type="CDD" id="cd00537">
    <property type="entry name" value="MTHFR"/>
    <property type="match status" value="1"/>
</dbReference>
<dbReference type="GO" id="GO:0035999">
    <property type="term" value="P:tetrahydrofolate interconversion"/>
    <property type="evidence" value="ECO:0007669"/>
    <property type="project" value="UniProtKB-UniPathway"/>
</dbReference>
<comment type="cofactor">
    <cofactor evidence="1 12">
        <name>FAD</name>
        <dbReference type="ChEBI" id="CHEBI:57692"/>
    </cofactor>
</comment>
<dbReference type="GO" id="GO:0071949">
    <property type="term" value="F:FAD binding"/>
    <property type="evidence" value="ECO:0007669"/>
    <property type="project" value="TreeGrafter"/>
</dbReference>
<dbReference type="AlphaFoldDB" id="A0A2S5KR62"/>
<dbReference type="Gene3D" id="3.20.20.220">
    <property type="match status" value="1"/>
</dbReference>
<keyword evidence="7 12" id="KW-0560">Oxidoreductase</keyword>
<evidence type="ECO:0000256" key="8">
    <source>
        <dbReference type="ARBA" id="ARBA00023027"/>
    </source>
</evidence>
<dbReference type="InterPro" id="IPR029041">
    <property type="entry name" value="FAD-linked_oxidoreductase-like"/>
</dbReference>
<evidence type="ECO:0000256" key="1">
    <source>
        <dbReference type="ARBA" id="ARBA00001974"/>
    </source>
</evidence>
<sequence length="281" mass="31410">MSKPNFSLEVFPPKTAATTLSLWKASQELAPFKPEFISVTCGAGGNAPGDTTKEVALVMAQQAHCPVAAHMTCVSGSREELLQLARDYWQSNIRHIVALRGDMPGQERYTPRNDGFAYADELVAALKEVADFDISVAGYPEGHPDSSSMDKELEYLKKKADAGANRIITQFFFDPEVFLRYRDRVAAAGIKAEVVPGLLPVLNFKKMTAFAARCQTSVPEFLHKMFEGVEAEDIDHRLLAMNILSHQITRLHTEGVNFFHLYTLNESMLTRHVCRWIRSAF</sequence>
<organism evidence="13 14">
    <name type="scientific">Proteobacteria bacterium 228</name>
    <dbReference type="NCBI Taxonomy" id="2083153"/>
    <lineage>
        <taxon>Bacteria</taxon>
        <taxon>Pseudomonadati</taxon>
        <taxon>Pseudomonadota</taxon>
    </lineage>
</organism>
<dbReference type="EC" id="1.5.1.54" evidence="12"/>
<reference evidence="13 14" key="1">
    <citation type="submission" date="2018-02" db="EMBL/GenBank/DDBJ databases">
        <title>novel marine gammaproteobacteria from coastal saline agro ecosystem.</title>
        <authorList>
            <person name="Krishnan R."/>
            <person name="Ramesh Kumar N."/>
        </authorList>
    </citation>
    <scope>NUCLEOTIDE SEQUENCE [LARGE SCALE GENOMIC DNA]</scope>
    <source>
        <strain evidence="13 14">228</strain>
    </source>
</reference>
<dbReference type="Pfam" id="PF02219">
    <property type="entry name" value="MTHFR"/>
    <property type="match status" value="1"/>
</dbReference>
<keyword evidence="6 12" id="KW-0274">FAD</keyword>
<dbReference type="UniPathway" id="UPA00193"/>
<evidence type="ECO:0000256" key="3">
    <source>
        <dbReference type="ARBA" id="ARBA00006743"/>
    </source>
</evidence>
<evidence type="ECO:0000256" key="12">
    <source>
        <dbReference type="RuleBase" id="RU003862"/>
    </source>
</evidence>
<dbReference type="PANTHER" id="PTHR45754">
    <property type="entry name" value="METHYLENETETRAHYDROFOLATE REDUCTASE"/>
    <property type="match status" value="1"/>
</dbReference>
<evidence type="ECO:0000256" key="2">
    <source>
        <dbReference type="ARBA" id="ARBA00004777"/>
    </source>
</evidence>
<dbReference type="PANTHER" id="PTHR45754:SF3">
    <property type="entry name" value="METHYLENETETRAHYDROFOLATE REDUCTASE (NADPH)"/>
    <property type="match status" value="1"/>
</dbReference>
<protein>
    <recommendedName>
        <fullName evidence="12">Methylenetetrahydrofolate reductase</fullName>
        <ecNumber evidence="12">1.5.1.54</ecNumber>
    </recommendedName>
</protein>
<dbReference type="InterPro" id="IPR003171">
    <property type="entry name" value="Mehydrof_redctse-like"/>
</dbReference>